<accession>A0A8J2BM72</accession>
<feature type="binding site" evidence="1">
    <location>
        <position position="70"/>
    </location>
    <ligand>
        <name>substrate</name>
    </ligand>
</feature>
<feature type="binding site" evidence="1">
    <location>
        <begin position="20"/>
        <end position="27"/>
    </location>
    <ligand>
        <name>substrate</name>
    </ligand>
</feature>
<dbReference type="EC" id="5.4.2.12" evidence="2"/>
<keyword evidence="3" id="KW-1185">Reference proteome</keyword>
<dbReference type="GO" id="GO:0004619">
    <property type="term" value="F:phosphoglycerate mutase activity"/>
    <property type="evidence" value="ECO:0007669"/>
    <property type="project" value="UniProtKB-EC"/>
</dbReference>
<gene>
    <name evidence="2" type="primary">phoE</name>
    <name evidence="2" type="ORF">MPNT_100031</name>
</gene>
<sequence>MGKVQLSRNGPVEAPLYIVRHCKTRWNLEGRIQGLTDVPLCEEGRQEARENLAKLRSLGLRWVACSPLSRGKETAELYAKGLGIGLVVCDDLREIDLGEWEGKRSQDLLEDSASPYARWLEDPSQFPLPPGSTEPVWQAQERIVRAVAKLWEQGPQGPFLIVLHKYVRALLHCALLGLPLRSFSSWIIETTEPYAVSQEELDRLCQAR</sequence>
<evidence type="ECO:0000256" key="1">
    <source>
        <dbReference type="PIRSR" id="PIRSR613078-2"/>
    </source>
</evidence>
<dbReference type="SMART" id="SM00855">
    <property type="entry name" value="PGAM"/>
    <property type="match status" value="1"/>
</dbReference>
<reference evidence="2" key="1">
    <citation type="submission" date="2021-02" db="EMBL/GenBank/DDBJ databases">
        <authorList>
            <person name="Cremers G."/>
            <person name="Picone N."/>
        </authorList>
    </citation>
    <scope>NUCLEOTIDE SEQUENCE</scope>
    <source>
        <strain evidence="2">PQ17</strain>
    </source>
</reference>
<dbReference type="SUPFAM" id="SSF53254">
    <property type="entry name" value="Phosphoglycerate mutase-like"/>
    <property type="match status" value="1"/>
</dbReference>
<dbReference type="EMBL" id="CAJNOB010000002">
    <property type="protein sequence ID" value="CAF0691393.1"/>
    <property type="molecule type" value="Genomic_DNA"/>
</dbReference>
<dbReference type="InterPro" id="IPR029033">
    <property type="entry name" value="His_PPase_superfam"/>
</dbReference>
<name>A0A8J2BM72_9BACT</name>
<protein>
    <submittedName>
        <fullName evidence="2">Phosphoglycerate mutase, PhoE family</fullName>
        <ecNumber evidence="2">5.4.2.12</ecNumber>
    </submittedName>
</protein>
<dbReference type="GO" id="GO:0005737">
    <property type="term" value="C:cytoplasm"/>
    <property type="evidence" value="ECO:0007669"/>
    <property type="project" value="TreeGrafter"/>
</dbReference>
<dbReference type="Proteomes" id="UP000663859">
    <property type="component" value="Unassembled WGS sequence"/>
</dbReference>
<dbReference type="CDD" id="cd07067">
    <property type="entry name" value="HP_PGM_like"/>
    <property type="match status" value="1"/>
</dbReference>
<dbReference type="PANTHER" id="PTHR48100:SF59">
    <property type="entry name" value="ADENOSYLCOBALAMIN_ALPHA-RIBAZOLE PHOSPHATASE"/>
    <property type="match status" value="1"/>
</dbReference>
<proteinExistence type="predicted"/>
<dbReference type="AlphaFoldDB" id="A0A8J2BM72"/>
<keyword evidence="2" id="KW-0413">Isomerase</keyword>
<comment type="caution">
    <text evidence="2">The sequence shown here is derived from an EMBL/GenBank/DDBJ whole genome shotgun (WGS) entry which is preliminary data.</text>
</comment>
<dbReference type="Gene3D" id="3.40.50.1240">
    <property type="entry name" value="Phosphoglycerate mutase-like"/>
    <property type="match status" value="1"/>
</dbReference>
<dbReference type="GO" id="GO:0016791">
    <property type="term" value="F:phosphatase activity"/>
    <property type="evidence" value="ECO:0007669"/>
    <property type="project" value="TreeGrafter"/>
</dbReference>
<dbReference type="Pfam" id="PF00300">
    <property type="entry name" value="His_Phos_1"/>
    <property type="match status" value="1"/>
</dbReference>
<dbReference type="InterPro" id="IPR050275">
    <property type="entry name" value="PGM_Phosphatase"/>
</dbReference>
<organism evidence="2 3">
    <name type="scientific">Candidatus Methylacidithermus pantelleriae</name>
    <dbReference type="NCBI Taxonomy" id="2744239"/>
    <lineage>
        <taxon>Bacteria</taxon>
        <taxon>Pseudomonadati</taxon>
        <taxon>Verrucomicrobiota</taxon>
        <taxon>Methylacidiphilae</taxon>
        <taxon>Methylacidiphilales</taxon>
        <taxon>Methylacidiphilaceae</taxon>
        <taxon>Candidatus Methylacidithermus</taxon>
    </lineage>
</organism>
<dbReference type="PANTHER" id="PTHR48100">
    <property type="entry name" value="BROAD-SPECIFICITY PHOSPHATASE YOR283W-RELATED"/>
    <property type="match status" value="1"/>
</dbReference>
<evidence type="ECO:0000313" key="3">
    <source>
        <dbReference type="Proteomes" id="UP000663859"/>
    </source>
</evidence>
<dbReference type="InterPro" id="IPR013078">
    <property type="entry name" value="His_Pase_superF_clade-1"/>
</dbReference>
<evidence type="ECO:0000313" key="2">
    <source>
        <dbReference type="EMBL" id="CAF0691393.1"/>
    </source>
</evidence>